<feature type="signal peptide" evidence="3">
    <location>
        <begin position="1"/>
        <end position="27"/>
    </location>
</feature>
<dbReference type="KEGG" id="gacu:117551564"/>
<sequence>MFAYSYQTAVHGLCVLSALWLSNPVSGEKVLESPGMIHDLRETLADLAGEGRSYLGRLAGEQTLLSVHKAFSQVLGVVAGSLSGGLNVLLQYASHFLQAAGIQAELPVSRVSPEGVSFVAQWVIVALIGYSLISFVFRLVASTLRRAMWLLKVGVALVCFGLILRDHSVGTHTMVVRLAVLVCVCVLLGVGSLQRSTAVDKTAHLEEQVKTLERRLREMERWRRTEE</sequence>
<reference evidence="5" key="1">
    <citation type="submission" date="2025-08" db="UniProtKB">
        <authorList>
            <consortium name="RefSeq"/>
        </authorList>
    </citation>
    <scope>IDENTIFICATION</scope>
</reference>
<keyword evidence="3" id="KW-0732">Signal</keyword>
<dbReference type="GeneID" id="117551564"/>
<dbReference type="PANTHER" id="PTHR14550:SF2">
    <property type="entry name" value="TRANSMEMBRANE PROTEIN 109"/>
    <property type="match status" value="1"/>
</dbReference>
<keyword evidence="2 5" id="KW-0812">Transmembrane</keyword>
<dbReference type="GO" id="GO:0042771">
    <property type="term" value="P:intrinsic apoptotic signaling pathway in response to DNA damage by p53 class mediator"/>
    <property type="evidence" value="ECO:0007669"/>
    <property type="project" value="TreeGrafter"/>
</dbReference>
<feature type="chain" id="PRO_5027545804" evidence="3">
    <location>
        <begin position="28"/>
        <end position="227"/>
    </location>
</feature>
<dbReference type="CTD" id="79073"/>
<evidence type="ECO:0000256" key="2">
    <source>
        <dbReference type="SAM" id="Phobius"/>
    </source>
</evidence>
<organism evidence="4 5">
    <name type="scientific">Gymnodraco acuticeps</name>
    <name type="common">Antarctic dragonfish</name>
    <dbReference type="NCBI Taxonomy" id="8218"/>
    <lineage>
        <taxon>Eukaryota</taxon>
        <taxon>Metazoa</taxon>
        <taxon>Chordata</taxon>
        <taxon>Craniata</taxon>
        <taxon>Vertebrata</taxon>
        <taxon>Euteleostomi</taxon>
        <taxon>Actinopterygii</taxon>
        <taxon>Neopterygii</taxon>
        <taxon>Teleostei</taxon>
        <taxon>Neoteleostei</taxon>
        <taxon>Acanthomorphata</taxon>
        <taxon>Eupercaria</taxon>
        <taxon>Perciformes</taxon>
        <taxon>Notothenioidei</taxon>
        <taxon>Bathydraconidae</taxon>
        <taxon>Gymnodraco</taxon>
    </lineage>
</organism>
<keyword evidence="2" id="KW-0472">Membrane</keyword>
<dbReference type="PANTHER" id="PTHR14550">
    <property type="entry name" value="TRANSMEMBRANE PROTEIN 109"/>
    <property type="match status" value="1"/>
</dbReference>
<feature type="transmembrane region" description="Helical" evidence="2">
    <location>
        <begin position="119"/>
        <end position="140"/>
    </location>
</feature>
<dbReference type="RefSeq" id="XP_034080365.1">
    <property type="nucleotide sequence ID" value="XM_034224474.1"/>
</dbReference>
<dbReference type="AlphaFoldDB" id="A0A6P8V4Q6"/>
<dbReference type="GO" id="GO:0071480">
    <property type="term" value="P:cellular response to gamma radiation"/>
    <property type="evidence" value="ECO:0007669"/>
    <property type="project" value="InterPro"/>
</dbReference>
<protein>
    <submittedName>
        <fullName evidence="5">Transmembrane protein 109</fullName>
    </submittedName>
</protein>
<evidence type="ECO:0000256" key="1">
    <source>
        <dbReference type="SAM" id="Coils"/>
    </source>
</evidence>
<keyword evidence="2" id="KW-1133">Transmembrane helix</keyword>
<accession>A0A6P8V4Q6</accession>
<evidence type="ECO:0000313" key="4">
    <source>
        <dbReference type="Proteomes" id="UP000515161"/>
    </source>
</evidence>
<dbReference type="Pfam" id="PF14965">
    <property type="entry name" value="BRI3BP"/>
    <property type="match status" value="1"/>
</dbReference>
<feature type="transmembrane region" description="Helical" evidence="2">
    <location>
        <begin position="176"/>
        <end position="193"/>
    </location>
</feature>
<dbReference type="InterPro" id="IPR039492">
    <property type="entry name" value="TMEM109"/>
</dbReference>
<evidence type="ECO:0000313" key="5">
    <source>
        <dbReference type="RefSeq" id="XP_034080365.1"/>
    </source>
</evidence>
<proteinExistence type="predicted"/>
<name>A0A6P8V4Q6_GYMAC</name>
<feature type="coiled-coil region" evidence="1">
    <location>
        <begin position="195"/>
        <end position="222"/>
    </location>
</feature>
<dbReference type="OrthoDB" id="8818627at2759"/>
<dbReference type="Proteomes" id="UP000515161">
    <property type="component" value="Unplaced"/>
</dbReference>
<feature type="transmembrane region" description="Helical" evidence="2">
    <location>
        <begin position="147"/>
        <end position="164"/>
    </location>
</feature>
<evidence type="ECO:0000256" key="3">
    <source>
        <dbReference type="SAM" id="SignalP"/>
    </source>
</evidence>
<dbReference type="InParanoid" id="A0A6P8V4Q6"/>
<keyword evidence="1" id="KW-0175">Coiled coil</keyword>
<keyword evidence="4" id="KW-1185">Reference proteome</keyword>
<dbReference type="FunCoup" id="A0A6P8V4Q6">
    <property type="interactions" value="10"/>
</dbReference>
<gene>
    <name evidence="5" type="primary">tmem109</name>
</gene>